<feature type="region of interest" description="Disordered" evidence="1">
    <location>
        <begin position="1"/>
        <end position="35"/>
    </location>
</feature>
<gene>
    <name evidence="2" type="ORF">F444_12205</name>
</gene>
<dbReference type="EMBL" id="ANJA01002192">
    <property type="protein sequence ID" value="ETO71474.1"/>
    <property type="molecule type" value="Genomic_DNA"/>
</dbReference>
<sequence length="35" mass="3748">MARAHVTDPLENIHPMASCNNSLPRSGATSRANMP</sequence>
<accession>A0A080ZXW3</accession>
<dbReference type="Proteomes" id="UP000028582">
    <property type="component" value="Unassembled WGS sequence"/>
</dbReference>
<dbReference type="AlphaFoldDB" id="A0A080ZXW3"/>
<feature type="compositionally biased region" description="Polar residues" evidence="1">
    <location>
        <begin position="18"/>
        <end position="35"/>
    </location>
</feature>
<evidence type="ECO:0000313" key="2">
    <source>
        <dbReference type="EMBL" id="ETO71474.1"/>
    </source>
</evidence>
<organism evidence="2 3">
    <name type="scientific">Phytophthora nicotianae P1976</name>
    <dbReference type="NCBI Taxonomy" id="1317066"/>
    <lineage>
        <taxon>Eukaryota</taxon>
        <taxon>Sar</taxon>
        <taxon>Stramenopiles</taxon>
        <taxon>Oomycota</taxon>
        <taxon>Peronosporomycetes</taxon>
        <taxon>Peronosporales</taxon>
        <taxon>Peronosporaceae</taxon>
        <taxon>Phytophthora</taxon>
    </lineage>
</organism>
<name>A0A080ZXW3_PHYNI</name>
<evidence type="ECO:0000313" key="3">
    <source>
        <dbReference type="Proteomes" id="UP000028582"/>
    </source>
</evidence>
<reference evidence="2 3" key="1">
    <citation type="submission" date="2013-11" db="EMBL/GenBank/DDBJ databases">
        <title>The Genome Sequence of Phytophthora parasitica P1976.</title>
        <authorList>
            <consortium name="The Broad Institute Genomics Platform"/>
            <person name="Russ C."/>
            <person name="Tyler B."/>
            <person name="Panabieres F."/>
            <person name="Shan W."/>
            <person name="Tripathy S."/>
            <person name="Grunwald N."/>
            <person name="Machado M."/>
            <person name="Johnson C.S."/>
            <person name="Walker B."/>
            <person name="Young S."/>
            <person name="Zeng Q."/>
            <person name="Gargeya S."/>
            <person name="Fitzgerald M."/>
            <person name="Haas B."/>
            <person name="Abouelleil A."/>
            <person name="Allen A.W."/>
            <person name="Alvarado L."/>
            <person name="Arachchi H.M."/>
            <person name="Berlin A.M."/>
            <person name="Chapman S.B."/>
            <person name="Gainer-Dewar J."/>
            <person name="Goldberg J."/>
            <person name="Griggs A."/>
            <person name="Gujja S."/>
            <person name="Hansen M."/>
            <person name="Howarth C."/>
            <person name="Imamovic A."/>
            <person name="Ireland A."/>
            <person name="Larimer J."/>
            <person name="McCowan C."/>
            <person name="Murphy C."/>
            <person name="Pearson M."/>
            <person name="Poon T.W."/>
            <person name="Priest M."/>
            <person name="Roberts A."/>
            <person name="Saif S."/>
            <person name="Shea T."/>
            <person name="Sisk P."/>
            <person name="Sykes S."/>
            <person name="Wortman J."/>
            <person name="Nusbaum C."/>
            <person name="Birren B."/>
        </authorList>
    </citation>
    <scope>NUCLEOTIDE SEQUENCE [LARGE SCALE GENOMIC DNA]</scope>
    <source>
        <strain evidence="2 3">P1976</strain>
    </source>
</reference>
<proteinExistence type="predicted"/>
<evidence type="ECO:0000256" key="1">
    <source>
        <dbReference type="SAM" id="MobiDB-lite"/>
    </source>
</evidence>
<protein>
    <submittedName>
        <fullName evidence="2">Uncharacterized protein</fullName>
    </submittedName>
</protein>
<comment type="caution">
    <text evidence="2">The sequence shown here is derived from an EMBL/GenBank/DDBJ whole genome shotgun (WGS) entry which is preliminary data.</text>
</comment>